<protein>
    <submittedName>
        <fullName evidence="5">Glutathione S-transferase</fullName>
        <ecNumber evidence="5">2.5.1.18</ecNumber>
    </submittedName>
</protein>
<dbReference type="InterPro" id="IPR051369">
    <property type="entry name" value="GST_Theta"/>
</dbReference>
<dbReference type="AlphaFoldDB" id="A0A9X0CV68"/>
<dbReference type="InterPro" id="IPR036249">
    <property type="entry name" value="Thioredoxin-like_sf"/>
</dbReference>
<dbReference type="InterPro" id="IPR004046">
    <property type="entry name" value="GST_C"/>
</dbReference>
<dbReference type="PANTHER" id="PTHR43917:SF8">
    <property type="entry name" value="GH16740P-RELATED"/>
    <property type="match status" value="1"/>
</dbReference>
<dbReference type="Gene3D" id="3.40.30.10">
    <property type="entry name" value="Glutaredoxin"/>
    <property type="match status" value="1"/>
</dbReference>
<dbReference type="InterPro" id="IPR004045">
    <property type="entry name" value="Glutathione_S-Trfase_N"/>
</dbReference>
<dbReference type="OrthoDB" id="4951845at2759"/>
<evidence type="ECO:0000313" key="5">
    <source>
        <dbReference type="EMBL" id="KAJ7374579.1"/>
    </source>
</evidence>
<dbReference type="PANTHER" id="PTHR43917">
    <property type="match status" value="1"/>
</dbReference>
<dbReference type="EC" id="2.5.1.18" evidence="5"/>
<feature type="domain" description="GST N-terminal" evidence="3">
    <location>
        <begin position="8"/>
        <end position="89"/>
    </location>
</feature>
<dbReference type="InterPro" id="IPR036282">
    <property type="entry name" value="Glutathione-S-Trfase_C_sf"/>
</dbReference>
<dbReference type="GO" id="GO:0004364">
    <property type="term" value="F:glutathione transferase activity"/>
    <property type="evidence" value="ECO:0007669"/>
    <property type="project" value="UniProtKB-EC"/>
</dbReference>
<evidence type="ECO:0000256" key="1">
    <source>
        <dbReference type="ARBA" id="ARBA00004496"/>
    </source>
</evidence>
<evidence type="ECO:0000259" key="3">
    <source>
        <dbReference type="PROSITE" id="PS50404"/>
    </source>
</evidence>
<evidence type="ECO:0000259" key="4">
    <source>
        <dbReference type="PROSITE" id="PS50405"/>
    </source>
</evidence>
<dbReference type="GO" id="GO:0006749">
    <property type="term" value="P:glutathione metabolic process"/>
    <property type="evidence" value="ECO:0007669"/>
    <property type="project" value="TreeGrafter"/>
</dbReference>
<keyword evidence="2" id="KW-0963">Cytoplasm</keyword>
<dbReference type="InterPro" id="IPR040079">
    <property type="entry name" value="Glutathione_S-Trfase"/>
</dbReference>
<reference evidence="5" key="1">
    <citation type="submission" date="2023-01" db="EMBL/GenBank/DDBJ databases">
        <title>Genome assembly of the deep-sea coral Lophelia pertusa.</title>
        <authorList>
            <person name="Herrera S."/>
            <person name="Cordes E."/>
        </authorList>
    </citation>
    <scope>NUCLEOTIDE SEQUENCE</scope>
    <source>
        <strain evidence="5">USNM1676648</strain>
        <tissue evidence="5">Polyp</tissue>
    </source>
</reference>
<accession>A0A9X0CV68</accession>
<dbReference type="SFLD" id="SFLDG00358">
    <property type="entry name" value="Main_(cytGST)"/>
    <property type="match status" value="1"/>
</dbReference>
<dbReference type="SFLD" id="SFLDS00019">
    <property type="entry name" value="Glutathione_Transferase_(cytos"/>
    <property type="match status" value="1"/>
</dbReference>
<dbReference type="Pfam" id="PF13417">
    <property type="entry name" value="GST_N_3"/>
    <property type="match status" value="1"/>
</dbReference>
<dbReference type="PROSITE" id="PS50405">
    <property type="entry name" value="GST_CTER"/>
    <property type="match status" value="1"/>
</dbReference>
<evidence type="ECO:0000256" key="2">
    <source>
        <dbReference type="ARBA" id="ARBA00022490"/>
    </source>
</evidence>
<dbReference type="Gene3D" id="1.20.1050.10">
    <property type="match status" value="1"/>
</dbReference>
<feature type="domain" description="GST C-terminal" evidence="4">
    <location>
        <begin position="94"/>
        <end position="230"/>
    </location>
</feature>
<gene>
    <name evidence="5" type="primary">Gstt1_2</name>
    <name evidence="5" type="ORF">OS493_004917</name>
</gene>
<dbReference type="Pfam" id="PF00043">
    <property type="entry name" value="GST_C"/>
    <property type="match status" value="1"/>
</dbReference>
<dbReference type="GO" id="GO:0005737">
    <property type="term" value="C:cytoplasm"/>
    <property type="evidence" value="ECO:0007669"/>
    <property type="project" value="UniProtKB-SubCell"/>
</dbReference>
<dbReference type="InterPro" id="IPR010987">
    <property type="entry name" value="Glutathione-S-Trfase_C-like"/>
</dbReference>
<comment type="caution">
    <text evidence="5">The sequence shown here is derived from an EMBL/GenBank/DDBJ whole genome shotgun (WGS) entry which is preliminary data.</text>
</comment>
<proteinExistence type="predicted"/>
<keyword evidence="5" id="KW-0808">Transferase</keyword>
<name>A0A9X0CV68_9CNID</name>
<comment type="subcellular location">
    <subcellularLocation>
        <location evidence="1">Cytoplasm</location>
    </subcellularLocation>
</comment>
<dbReference type="PROSITE" id="PS50404">
    <property type="entry name" value="GST_NTER"/>
    <property type="match status" value="1"/>
</dbReference>
<organism evidence="5 6">
    <name type="scientific">Desmophyllum pertusum</name>
    <dbReference type="NCBI Taxonomy" id="174260"/>
    <lineage>
        <taxon>Eukaryota</taxon>
        <taxon>Metazoa</taxon>
        <taxon>Cnidaria</taxon>
        <taxon>Anthozoa</taxon>
        <taxon>Hexacorallia</taxon>
        <taxon>Scleractinia</taxon>
        <taxon>Caryophylliina</taxon>
        <taxon>Caryophylliidae</taxon>
        <taxon>Desmophyllum</taxon>
    </lineage>
</organism>
<dbReference type="SUPFAM" id="SSF52833">
    <property type="entry name" value="Thioredoxin-like"/>
    <property type="match status" value="1"/>
</dbReference>
<sequence length="236" mass="26945">MMSGKTDSKMKLYLVRVSPCCRLVWLYALQHNIPCELSDVNVFNGEHREAKFVAMNPHEEVPTLADGSTTVFGGLAVLRYLSQKYTSFAGWGKAPEDRYRVQSVLDWASSKLLNVLGYKFVYPQLLERYHLSNESDTEELVEKGLAQASELLEVLEGFYLRDNPFLCGSVLTVADSYVATILCQAEWVELDLKLWPKLSEWLVKVKGQEHWSEVHCTHTDFLKQLKKVPSIDYDSS</sequence>
<dbReference type="SUPFAM" id="SSF47616">
    <property type="entry name" value="GST C-terminal domain-like"/>
    <property type="match status" value="1"/>
</dbReference>
<evidence type="ECO:0000313" key="6">
    <source>
        <dbReference type="Proteomes" id="UP001163046"/>
    </source>
</evidence>
<dbReference type="EMBL" id="MU826827">
    <property type="protein sequence ID" value="KAJ7374579.1"/>
    <property type="molecule type" value="Genomic_DNA"/>
</dbReference>
<dbReference type="Proteomes" id="UP001163046">
    <property type="component" value="Unassembled WGS sequence"/>
</dbReference>
<keyword evidence="6" id="KW-1185">Reference proteome</keyword>